<organism evidence="1 2">
    <name type="scientific">Mucuna pruriens</name>
    <name type="common">Velvet bean</name>
    <name type="synonym">Dolichos pruriens</name>
    <dbReference type="NCBI Taxonomy" id="157652"/>
    <lineage>
        <taxon>Eukaryota</taxon>
        <taxon>Viridiplantae</taxon>
        <taxon>Streptophyta</taxon>
        <taxon>Embryophyta</taxon>
        <taxon>Tracheophyta</taxon>
        <taxon>Spermatophyta</taxon>
        <taxon>Magnoliopsida</taxon>
        <taxon>eudicotyledons</taxon>
        <taxon>Gunneridae</taxon>
        <taxon>Pentapetalae</taxon>
        <taxon>rosids</taxon>
        <taxon>fabids</taxon>
        <taxon>Fabales</taxon>
        <taxon>Fabaceae</taxon>
        <taxon>Papilionoideae</taxon>
        <taxon>50 kb inversion clade</taxon>
        <taxon>NPAAA clade</taxon>
        <taxon>indigoferoid/millettioid clade</taxon>
        <taxon>Phaseoleae</taxon>
        <taxon>Mucuna</taxon>
    </lineage>
</organism>
<gene>
    <name evidence="1" type="ORF">CR513_04523</name>
</gene>
<dbReference type="AlphaFoldDB" id="A0A371I761"/>
<name>A0A371I761_MUCPR</name>
<comment type="caution">
    <text evidence="1">The sequence shown here is derived from an EMBL/GenBank/DDBJ whole genome shotgun (WGS) entry which is preliminary data.</text>
</comment>
<feature type="non-terminal residue" evidence="1">
    <location>
        <position position="1"/>
    </location>
</feature>
<reference evidence="1" key="1">
    <citation type="submission" date="2018-05" db="EMBL/GenBank/DDBJ databases">
        <title>Draft genome of Mucuna pruriens seed.</title>
        <authorList>
            <person name="Nnadi N.E."/>
            <person name="Vos R."/>
            <person name="Hasami M.H."/>
            <person name="Devisetty U.K."/>
            <person name="Aguiy J.C."/>
        </authorList>
    </citation>
    <scope>NUCLEOTIDE SEQUENCE [LARGE SCALE GENOMIC DNA]</scope>
    <source>
        <strain evidence="1">JCA_2017</strain>
    </source>
</reference>
<keyword evidence="2" id="KW-1185">Reference proteome</keyword>
<evidence type="ECO:0000313" key="1">
    <source>
        <dbReference type="EMBL" id="RDY10887.1"/>
    </source>
</evidence>
<sequence length="130" mass="14210">MKELGAYSMEVSTSSFNIVLHPTSFHCLSPSEKKKTMEDCETLVRRTNSAATCAVTGASATAAEAIATTKACSLCSSFPLLGIVSFYCNGPTIEDILLLPRFMGCCRRMIHYSNKHFYYGCSSEERAKGK</sequence>
<dbReference type="EMBL" id="QJKJ01000753">
    <property type="protein sequence ID" value="RDY10887.1"/>
    <property type="molecule type" value="Genomic_DNA"/>
</dbReference>
<protein>
    <submittedName>
        <fullName evidence="1">Uncharacterized protein</fullName>
    </submittedName>
</protein>
<accession>A0A371I761</accession>
<dbReference type="Proteomes" id="UP000257109">
    <property type="component" value="Unassembled WGS sequence"/>
</dbReference>
<proteinExistence type="predicted"/>
<evidence type="ECO:0000313" key="2">
    <source>
        <dbReference type="Proteomes" id="UP000257109"/>
    </source>
</evidence>